<feature type="domain" description="YspA cpYpsA-related SLOG" evidence="1">
    <location>
        <begin position="1"/>
        <end position="64"/>
    </location>
</feature>
<dbReference type="AlphaFoldDB" id="A0A0F9N0S9"/>
<dbReference type="Pfam" id="PF10686">
    <property type="entry name" value="YAcAr"/>
    <property type="match status" value="1"/>
</dbReference>
<reference evidence="2" key="1">
    <citation type="journal article" date="2015" name="Nature">
        <title>Complex archaea that bridge the gap between prokaryotes and eukaryotes.</title>
        <authorList>
            <person name="Spang A."/>
            <person name="Saw J.H."/>
            <person name="Jorgensen S.L."/>
            <person name="Zaremba-Niedzwiedzka K."/>
            <person name="Martijn J."/>
            <person name="Lind A.E."/>
            <person name="van Eijk R."/>
            <person name="Schleper C."/>
            <person name="Guy L."/>
            <person name="Ettema T.J."/>
        </authorList>
    </citation>
    <scope>NUCLEOTIDE SEQUENCE</scope>
</reference>
<evidence type="ECO:0000313" key="2">
    <source>
        <dbReference type="EMBL" id="KKN05312.1"/>
    </source>
</evidence>
<comment type="caution">
    <text evidence="2">The sequence shown here is derived from an EMBL/GenBank/DDBJ whole genome shotgun (WGS) entry which is preliminary data.</text>
</comment>
<gene>
    <name evidence="2" type="ORF">LCGC14_1088550</name>
</gene>
<organism evidence="2">
    <name type="scientific">marine sediment metagenome</name>
    <dbReference type="NCBI Taxonomy" id="412755"/>
    <lineage>
        <taxon>unclassified sequences</taxon>
        <taxon>metagenomes</taxon>
        <taxon>ecological metagenomes</taxon>
    </lineage>
</organism>
<dbReference type="InterPro" id="IPR019627">
    <property type="entry name" value="YAcAr"/>
</dbReference>
<protein>
    <recommendedName>
        <fullName evidence="1">YspA cpYpsA-related SLOG domain-containing protein</fullName>
    </recommendedName>
</protein>
<proteinExistence type="predicted"/>
<evidence type="ECO:0000259" key="1">
    <source>
        <dbReference type="Pfam" id="PF10686"/>
    </source>
</evidence>
<dbReference type="EMBL" id="LAZR01004819">
    <property type="protein sequence ID" value="KKN05312.1"/>
    <property type="molecule type" value="Genomic_DNA"/>
</dbReference>
<sequence>MRILVCGSRIWKDREGIKVNLASYAAHDPVVIHGGARGADTIAGEVAKELGFEVEVFPADWNKHGKTAGFIRNQQMLDEGKPDRLLAFHLNNSRGTQDMIDRAQKAGLLTIVWG</sequence>
<name>A0A0F9N0S9_9ZZZZ</name>
<accession>A0A0F9N0S9</accession>